<gene>
    <name evidence="2" type="ORF">SAMN05443292_2182</name>
</gene>
<dbReference type="Proteomes" id="UP000198931">
    <property type="component" value="Unassembled WGS sequence"/>
</dbReference>
<dbReference type="PROSITE" id="PS51257">
    <property type="entry name" value="PROKAR_LIPOPROTEIN"/>
    <property type="match status" value="1"/>
</dbReference>
<dbReference type="AlphaFoldDB" id="A0A1I3H4C4"/>
<proteinExistence type="predicted"/>
<accession>A0A1I3H4C4</accession>
<protein>
    <recommendedName>
        <fullName evidence="4">Lipoprotein</fullName>
    </recommendedName>
</protein>
<evidence type="ECO:0000313" key="3">
    <source>
        <dbReference type="Proteomes" id="UP000198931"/>
    </source>
</evidence>
<evidence type="ECO:0000256" key="1">
    <source>
        <dbReference type="SAM" id="Phobius"/>
    </source>
</evidence>
<dbReference type="EMBL" id="FOQT01000003">
    <property type="protein sequence ID" value="SFI30541.1"/>
    <property type="molecule type" value="Genomic_DNA"/>
</dbReference>
<evidence type="ECO:0000313" key="2">
    <source>
        <dbReference type="EMBL" id="SFI30541.1"/>
    </source>
</evidence>
<organism evidence="2 3">
    <name type="scientific">Halpernia frigidisoli</name>
    <dbReference type="NCBI Taxonomy" id="1125876"/>
    <lineage>
        <taxon>Bacteria</taxon>
        <taxon>Pseudomonadati</taxon>
        <taxon>Bacteroidota</taxon>
        <taxon>Flavobacteriia</taxon>
        <taxon>Flavobacteriales</taxon>
        <taxon>Weeksellaceae</taxon>
        <taxon>Chryseobacterium group</taxon>
        <taxon>Halpernia</taxon>
    </lineage>
</organism>
<keyword evidence="1" id="KW-0812">Transmembrane</keyword>
<name>A0A1I3H4C4_9FLAO</name>
<sequence>MKQFLIAFITFFIGCILSNIIFKNKQLDYFYIILLGCLLGLILNLALRFIFPKIK</sequence>
<evidence type="ECO:0008006" key="4">
    <source>
        <dbReference type="Google" id="ProtNLM"/>
    </source>
</evidence>
<keyword evidence="1" id="KW-0472">Membrane</keyword>
<keyword evidence="1" id="KW-1133">Transmembrane helix</keyword>
<reference evidence="2 3" key="1">
    <citation type="submission" date="2016-10" db="EMBL/GenBank/DDBJ databases">
        <authorList>
            <person name="de Groot N.N."/>
        </authorList>
    </citation>
    <scope>NUCLEOTIDE SEQUENCE [LARGE SCALE GENOMIC DNA]</scope>
    <source>
        <strain evidence="2 3">DSM 26000</strain>
    </source>
</reference>
<feature type="transmembrane region" description="Helical" evidence="1">
    <location>
        <begin position="29"/>
        <end position="51"/>
    </location>
</feature>
<keyword evidence="3" id="KW-1185">Reference proteome</keyword>